<protein>
    <submittedName>
        <fullName evidence="1">Unannotated protein</fullName>
    </submittedName>
</protein>
<name>A0A6J5YUZ3_9ZZZZ</name>
<dbReference type="EMBL" id="CAESAN010000003">
    <property type="protein sequence ID" value="CAB4334325.1"/>
    <property type="molecule type" value="Genomic_DNA"/>
</dbReference>
<sequence length="346" mass="35424">MTIASETNRAGPFNCNGATTAFPGNFKIDQPEHVRVLLTDAADVETELSLHSDYTVAGVGLSSFTINTTGTHPAGKRVTLLRSVPFTQEIDLQNQGAYYAETVERAFDLGVARDQQLAEEVSRAVKIPASSQILDLDGLVANIERVGRNEAAVAAVAEAIPAVQAVAAFEAEVIEASSNMPAILAAPGHAATADEKAGEAAGHAADAAAAVASLVRTGAFTPQLKFGGNNVGMTYGASHSGRYTRIGRLVFAAIFVHLTAKGSSTGSATITGLPFPVAAGPTAGCASVGYFGGITIDRALYGVVFEGTDKLELYVGGASATSLASATAFTGSAQLLLSVVYETDAP</sequence>
<proteinExistence type="predicted"/>
<evidence type="ECO:0000313" key="1">
    <source>
        <dbReference type="EMBL" id="CAB4334325.1"/>
    </source>
</evidence>
<gene>
    <name evidence="1" type="ORF">UFOPK3547_00059</name>
</gene>
<dbReference type="AlphaFoldDB" id="A0A6J5YUZ3"/>
<accession>A0A6J5YUZ3</accession>
<reference evidence="1" key="1">
    <citation type="submission" date="2020-05" db="EMBL/GenBank/DDBJ databases">
        <authorList>
            <person name="Chiriac C."/>
            <person name="Salcher M."/>
            <person name="Ghai R."/>
            <person name="Kavagutti S V."/>
        </authorList>
    </citation>
    <scope>NUCLEOTIDE SEQUENCE</scope>
</reference>
<organism evidence="1">
    <name type="scientific">freshwater metagenome</name>
    <dbReference type="NCBI Taxonomy" id="449393"/>
    <lineage>
        <taxon>unclassified sequences</taxon>
        <taxon>metagenomes</taxon>
        <taxon>ecological metagenomes</taxon>
    </lineage>
</organism>